<evidence type="ECO:0000313" key="1">
    <source>
        <dbReference type="EMBL" id="QCP54436.1"/>
    </source>
</evidence>
<protein>
    <submittedName>
        <fullName evidence="1">Uncharacterized protein</fullName>
    </submittedName>
</protein>
<sequence length="61" mass="6828">MDTILAFEPYAIKMTSPGAYVFHTKLDSDFAASWTGISREDGHGFHGKLDSDFTRSWTVTL</sequence>
<reference evidence="1 2" key="1">
    <citation type="submission" date="2019-05" db="EMBL/GenBank/DDBJ databases">
        <title>Burkholderia sp. DHOD12, isolated from subtropical forest soil.</title>
        <authorList>
            <person name="Gao Z.-H."/>
            <person name="Qiu L.-H."/>
        </authorList>
    </citation>
    <scope>NUCLEOTIDE SEQUENCE [LARGE SCALE GENOMIC DNA]</scope>
    <source>
        <strain evidence="1 2">DHOD12</strain>
    </source>
</reference>
<gene>
    <name evidence="1" type="ORF">FAZ95_36585</name>
</gene>
<dbReference type="AlphaFoldDB" id="A0A4P8J0Y2"/>
<name>A0A4P8J0Y2_9BURK</name>
<proteinExistence type="predicted"/>
<keyword evidence="2" id="KW-1185">Reference proteome</keyword>
<dbReference type="Proteomes" id="UP000298656">
    <property type="component" value="Chromosome 2"/>
</dbReference>
<dbReference type="EMBL" id="CP040078">
    <property type="protein sequence ID" value="QCP54436.1"/>
    <property type="molecule type" value="Genomic_DNA"/>
</dbReference>
<dbReference type="RefSeq" id="WP_137337203.1">
    <property type="nucleotide sequence ID" value="NZ_CP040078.1"/>
</dbReference>
<organism evidence="1 2">
    <name type="scientific">Trinickia violacea</name>
    <dbReference type="NCBI Taxonomy" id="2571746"/>
    <lineage>
        <taxon>Bacteria</taxon>
        <taxon>Pseudomonadati</taxon>
        <taxon>Pseudomonadota</taxon>
        <taxon>Betaproteobacteria</taxon>
        <taxon>Burkholderiales</taxon>
        <taxon>Burkholderiaceae</taxon>
        <taxon>Trinickia</taxon>
    </lineage>
</organism>
<dbReference type="KEGG" id="tvl:FAZ95_36585"/>
<accession>A0A4P8J0Y2</accession>
<evidence type="ECO:0000313" key="2">
    <source>
        <dbReference type="Proteomes" id="UP000298656"/>
    </source>
</evidence>